<dbReference type="InterPro" id="IPR038765">
    <property type="entry name" value="Papain-like_cys_pep_sf"/>
</dbReference>
<dbReference type="InterPro" id="IPR044635">
    <property type="entry name" value="UBP14-like"/>
</dbReference>
<dbReference type="SUPFAM" id="SSF54001">
    <property type="entry name" value="Cysteine proteinases"/>
    <property type="match status" value="2"/>
</dbReference>
<keyword evidence="5" id="KW-0378">Hydrolase</keyword>
<evidence type="ECO:0000313" key="9">
    <source>
        <dbReference type="EMBL" id="CAH0547128.1"/>
    </source>
</evidence>
<dbReference type="EMBL" id="OV121132">
    <property type="protein sequence ID" value="CAH0547128.1"/>
    <property type="molecule type" value="Genomic_DNA"/>
</dbReference>
<keyword evidence="6" id="KW-0788">Thiol protease</keyword>
<dbReference type="AlphaFoldDB" id="A0A9P0F9R0"/>
<dbReference type="EC" id="3.4.19.12" evidence="2"/>
<protein>
    <recommendedName>
        <fullName evidence="2">ubiquitinyl hydrolase 1</fullName>
        <ecNumber evidence="2">3.4.19.12</ecNumber>
    </recommendedName>
</protein>
<keyword evidence="10" id="KW-1185">Reference proteome</keyword>
<dbReference type="Proteomes" id="UP001154078">
    <property type="component" value="Chromosome 1"/>
</dbReference>
<feature type="signal peptide" evidence="7">
    <location>
        <begin position="1"/>
        <end position="19"/>
    </location>
</feature>
<evidence type="ECO:0000256" key="4">
    <source>
        <dbReference type="ARBA" id="ARBA00022786"/>
    </source>
</evidence>
<dbReference type="GO" id="GO:0070628">
    <property type="term" value="F:proteasome binding"/>
    <property type="evidence" value="ECO:0007669"/>
    <property type="project" value="TreeGrafter"/>
</dbReference>
<evidence type="ECO:0000256" key="3">
    <source>
        <dbReference type="ARBA" id="ARBA00022670"/>
    </source>
</evidence>
<evidence type="ECO:0000256" key="6">
    <source>
        <dbReference type="ARBA" id="ARBA00022807"/>
    </source>
</evidence>
<reference evidence="9" key="1">
    <citation type="submission" date="2021-12" db="EMBL/GenBank/DDBJ databases">
        <authorList>
            <person name="King R."/>
        </authorList>
    </citation>
    <scope>NUCLEOTIDE SEQUENCE</scope>
</reference>
<dbReference type="Gene3D" id="3.90.70.10">
    <property type="entry name" value="Cysteine proteinases"/>
    <property type="match status" value="2"/>
</dbReference>
<dbReference type="InterPro" id="IPR012337">
    <property type="entry name" value="RNaseH-like_sf"/>
</dbReference>
<evidence type="ECO:0000256" key="5">
    <source>
        <dbReference type="ARBA" id="ARBA00022801"/>
    </source>
</evidence>
<dbReference type="InterPro" id="IPR001394">
    <property type="entry name" value="Peptidase_C19_UCH"/>
</dbReference>
<dbReference type="GO" id="GO:0004843">
    <property type="term" value="F:cysteine-type deubiquitinase activity"/>
    <property type="evidence" value="ECO:0007669"/>
    <property type="project" value="UniProtKB-EC"/>
</dbReference>
<dbReference type="SUPFAM" id="SSF53098">
    <property type="entry name" value="Ribonuclease H-like"/>
    <property type="match status" value="1"/>
</dbReference>
<dbReference type="GO" id="GO:0061136">
    <property type="term" value="P:regulation of proteasomal protein catabolic process"/>
    <property type="evidence" value="ECO:0007669"/>
    <property type="project" value="TreeGrafter"/>
</dbReference>
<evidence type="ECO:0000313" key="10">
    <source>
        <dbReference type="Proteomes" id="UP001154078"/>
    </source>
</evidence>
<keyword evidence="4" id="KW-0833">Ubl conjugation pathway</keyword>
<dbReference type="PROSITE" id="PS00972">
    <property type="entry name" value="USP_1"/>
    <property type="match status" value="1"/>
</dbReference>
<evidence type="ECO:0000256" key="7">
    <source>
        <dbReference type="SAM" id="SignalP"/>
    </source>
</evidence>
<gene>
    <name evidence="9" type="ORF">MELIAE_LOCUS1172</name>
</gene>
<dbReference type="GO" id="GO:0043161">
    <property type="term" value="P:proteasome-mediated ubiquitin-dependent protein catabolic process"/>
    <property type="evidence" value="ECO:0007669"/>
    <property type="project" value="InterPro"/>
</dbReference>
<accession>A0A9P0F9R0</accession>
<feature type="chain" id="PRO_5040112386" description="ubiquitinyl hydrolase 1" evidence="7">
    <location>
        <begin position="20"/>
        <end position="357"/>
    </location>
</feature>
<evidence type="ECO:0000256" key="2">
    <source>
        <dbReference type="ARBA" id="ARBA00012759"/>
    </source>
</evidence>
<keyword evidence="7" id="KW-0732">Signal</keyword>
<dbReference type="OrthoDB" id="420187at2759"/>
<organism evidence="9 10">
    <name type="scientific">Brassicogethes aeneus</name>
    <name type="common">Rape pollen beetle</name>
    <name type="synonym">Meligethes aeneus</name>
    <dbReference type="NCBI Taxonomy" id="1431903"/>
    <lineage>
        <taxon>Eukaryota</taxon>
        <taxon>Metazoa</taxon>
        <taxon>Ecdysozoa</taxon>
        <taxon>Arthropoda</taxon>
        <taxon>Hexapoda</taxon>
        <taxon>Insecta</taxon>
        <taxon>Pterygota</taxon>
        <taxon>Neoptera</taxon>
        <taxon>Endopterygota</taxon>
        <taxon>Coleoptera</taxon>
        <taxon>Polyphaga</taxon>
        <taxon>Cucujiformia</taxon>
        <taxon>Nitidulidae</taxon>
        <taxon>Meligethinae</taxon>
        <taxon>Brassicogethes</taxon>
    </lineage>
</organism>
<dbReference type="PANTHER" id="PTHR43982">
    <property type="entry name" value="UBIQUITIN CARBOXYL-TERMINAL HYDROLASE"/>
    <property type="match status" value="1"/>
</dbReference>
<evidence type="ECO:0000256" key="1">
    <source>
        <dbReference type="ARBA" id="ARBA00000707"/>
    </source>
</evidence>
<dbReference type="PANTHER" id="PTHR43982:SF1">
    <property type="entry name" value="UBIQUITIN CARBOXYL-TERMINAL HYDROLASE 14"/>
    <property type="match status" value="1"/>
</dbReference>
<feature type="domain" description="Peptidase C19 ubiquitin carboxyl-terminal hydrolase" evidence="8">
    <location>
        <begin position="179"/>
        <end position="217"/>
    </location>
</feature>
<dbReference type="Pfam" id="PF00443">
    <property type="entry name" value="UCH"/>
    <property type="match status" value="1"/>
</dbReference>
<dbReference type="InterPro" id="IPR018200">
    <property type="entry name" value="USP_CS"/>
</dbReference>
<evidence type="ECO:0000259" key="8">
    <source>
        <dbReference type="Pfam" id="PF00443"/>
    </source>
</evidence>
<name>A0A9P0F9R0_BRAAE</name>
<comment type="catalytic activity">
    <reaction evidence="1">
        <text>Thiol-dependent hydrolysis of ester, thioester, amide, peptide and isopeptide bonds formed by the C-terminal Gly of ubiquitin (a 76-residue protein attached to proteins as an intracellular targeting signal).</text>
        <dbReference type="EC" id="3.4.19.12"/>
    </reaction>
</comment>
<proteinExistence type="predicted"/>
<keyword evidence="3" id="KW-0645">Protease</keyword>
<dbReference type="GO" id="GO:0016579">
    <property type="term" value="P:protein deubiquitination"/>
    <property type="evidence" value="ECO:0007669"/>
    <property type="project" value="InterPro"/>
</dbReference>
<sequence length="357" mass="40645">MQFGFRISLALICCNIVNSKSESILVDCVDTGVDRHTAENLKDLAIKATKIAQEDFQVRVGSFVTVNAANVQKMRWDLLNDVNIIQYGCSAHMLNLLAQDLEIPEATQAIIKVIKYFRNKHLPGAFLKKNRERSLLCPRNKLEKETANNETLKVAKHELFPIEAIQLGWNNCDWGIGAGMINMGNTCYLNSTLQALFHVPALVNWLMSDKEHSLECKDSVTHMGPTVSCGHYTAVAQAPSGNYYQFDDSMEMEIDTGENEINDCYRINKQDTAPILVMFKKYESKIKIIKKVKELKGIKLDECGLEGGKKNIYFNEDLTTYNQKLFKMARECKIRKKYKSVYSLNGSIFMRKNKNKE</sequence>